<dbReference type="Proteomes" id="UP001314166">
    <property type="component" value="Unassembled WGS sequence"/>
</dbReference>
<keyword evidence="1" id="KW-0472">Membrane</keyword>
<evidence type="ECO:0000313" key="3">
    <source>
        <dbReference type="Proteomes" id="UP001314166"/>
    </source>
</evidence>
<proteinExistence type="predicted"/>
<evidence type="ECO:0000313" key="2">
    <source>
        <dbReference type="EMBL" id="CAK1255240.1"/>
    </source>
</evidence>
<dbReference type="EMBL" id="CAUZMB010000019">
    <property type="protein sequence ID" value="CAK1255240.1"/>
    <property type="molecule type" value="Genomic_DNA"/>
</dbReference>
<comment type="caution">
    <text evidence="2">The sequence shown here is derived from an EMBL/GenBank/DDBJ whole genome shotgun (WGS) entry which is preliminary data.</text>
</comment>
<keyword evidence="3" id="KW-1185">Reference proteome</keyword>
<reference evidence="2 3" key="1">
    <citation type="submission" date="2023-10" db="EMBL/GenBank/DDBJ databases">
        <authorList>
            <person name="Botero Cardona J."/>
        </authorList>
    </citation>
    <scope>NUCLEOTIDE SEQUENCE [LARGE SCALE GENOMIC DNA]</scope>
    <source>
        <strain evidence="2 3">R-55214</strain>
    </source>
</reference>
<gene>
    <name evidence="2" type="ORF">R55214_HHFBAMCI_01670</name>
</gene>
<protein>
    <submittedName>
        <fullName evidence="2">Uncharacterized protein</fullName>
    </submittedName>
</protein>
<name>A0ABN9Z2F4_9LACO</name>
<keyword evidence="1" id="KW-1133">Transmembrane helix</keyword>
<evidence type="ECO:0000256" key="1">
    <source>
        <dbReference type="SAM" id="Phobius"/>
    </source>
</evidence>
<sequence>MKINKKQKWVIAVSVVVYVLVIWAHISDINDPGSINYKGNHATKSERN</sequence>
<feature type="transmembrane region" description="Helical" evidence="1">
    <location>
        <begin position="9"/>
        <end position="26"/>
    </location>
</feature>
<accession>A0ABN9Z2F4</accession>
<keyword evidence="1" id="KW-0812">Transmembrane</keyword>
<organism evidence="2 3">
    <name type="scientific">Fructobacillus evanidus</name>
    <dbReference type="NCBI Taxonomy" id="3064281"/>
    <lineage>
        <taxon>Bacteria</taxon>
        <taxon>Bacillati</taxon>
        <taxon>Bacillota</taxon>
        <taxon>Bacilli</taxon>
        <taxon>Lactobacillales</taxon>
        <taxon>Lactobacillaceae</taxon>
        <taxon>Fructobacillus</taxon>
    </lineage>
</organism>
<dbReference type="RefSeq" id="WP_161795092.1">
    <property type="nucleotide sequence ID" value="NZ_CAUZMB010000019.1"/>
</dbReference>